<dbReference type="AlphaFoldDB" id="A0A2X2UEZ9"/>
<organism evidence="3 4">
    <name type="scientific">Enterocloster clostridioformis</name>
    <dbReference type="NCBI Taxonomy" id="1531"/>
    <lineage>
        <taxon>Bacteria</taxon>
        <taxon>Bacillati</taxon>
        <taxon>Bacillota</taxon>
        <taxon>Clostridia</taxon>
        <taxon>Lachnospirales</taxon>
        <taxon>Lachnospiraceae</taxon>
        <taxon>Enterocloster</taxon>
    </lineage>
</organism>
<sequence length="233" mass="26656">MSSMLTQKRERAKSRQHPAGLRVGSFGARRDCGYRDAQALPIYNSKKIASGKGGEKIKGVCKKMKLYTAAVVAKWLDISERRVRQLRDEKVLEEARPGLYSLKDCIHRYIEYLRKDGTEDAAVDYNQERAKLVRTKRERQELELQLERREALAASEVEEVMTDMLLRFRQRVRAIPVKLSPTLATETDQTEIFLALKRATDEALEELADFDSAFSTQEGQEGTDDGTIRQDDI</sequence>
<accession>A0A2X2UEZ9</accession>
<proteinExistence type="predicted"/>
<dbReference type="EMBL" id="UAVW01000016">
    <property type="protein sequence ID" value="SQB14878.1"/>
    <property type="molecule type" value="Genomic_DNA"/>
</dbReference>
<protein>
    <submittedName>
        <fullName evidence="3">Phage DNA packaging protein, Nu1 subunit of terminase</fullName>
    </submittedName>
</protein>
<keyword evidence="4" id="KW-1185">Reference proteome</keyword>
<feature type="region of interest" description="Disordered" evidence="2">
    <location>
        <begin position="211"/>
        <end position="233"/>
    </location>
</feature>
<dbReference type="Proteomes" id="UP000251853">
    <property type="component" value="Unassembled WGS sequence"/>
</dbReference>
<feature type="coiled-coil region" evidence="1">
    <location>
        <begin position="125"/>
        <end position="159"/>
    </location>
</feature>
<evidence type="ECO:0000256" key="2">
    <source>
        <dbReference type="SAM" id="MobiDB-lite"/>
    </source>
</evidence>
<evidence type="ECO:0000313" key="3">
    <source>
        <dbReference type="EMBL" id="SQB14878.1"/>
    </source>
</evidence>
<gene>
    <name evidence="3" type="ORF">NCTC11224_03932</name>
</gene>
<keyword evidence="1" id="KW-0175">Coiled coil</keyword>
<name>A0A2X2UEZ9_9FIRM</name>
<reference evidence="3 4" key="1">
    <citation type="submission" date="2018-06" db="EMBL/GenBank/DDBJ databases">
        <authorList>
            <consortium name="Pathogen Informatics"/>
            <person name="Doyle S."/>
        </authorList>
    </citation>
    <scope>NUCLEOTIDE SEQUENCE [LARGE SCALE GENOMIC DNA]</scope>
    <source>
        <strain evidence="3 4">NCTC11224</strain>
    </source>
</reference>
<evidence type="ECO:0000256" key="1">
    <source>
        <dbReference type="SAM" id="Coils"/>
    </source>
</evidence>
<evidence type="ECO:0000313" key="4">
    <source>
        <dbReference type="Proteomes" id="UP000251853"/>
    </source>
</evidence>